<evidence type="ECO:0000313" key="3">
    <source>
        <dbReference type="EMBL" id="CAB4004660.1"/>
    </source>
</evidence>
<dbReference type="PANTHER" id="PTHR37984:SF15">
    <property type="entry name" value="INTEGRASE CATALYTIC DOMAIN-CONTAINING PROTEIN"/>
    <property type="match status" value="1"/>
</dbReference>
<dbReference type="FunFam" id="3.30.420.10:FF:000032">
    <property type="entry name" value="Retrovirus-related Pol polyprotein from transposon 297-like Protein"/>
    <property type="match status" value="1"/>
</dbReference>
<dbReference type="AlphaFoldDB" id="A0A6S7HN85"/>
<accession>A0A6S7HN85</accession>
<evidence type="ECO:0000256" key="1">
    <source>
        <dbReference type="SAM" id="Coils"/>
    </source>
</evidence>
<organism evidence="3 4">
    <name type="scientific">Paramuricea clavata</name>
    <name type="common">Red gorgonian</name>
    <name type="synonym">Violescent sea-whip</name>
    <dbReference type="NCBI Taxonomy" id="317549"/>
    <lineage>
        <taxon>Eukaryota</taxon>
        <taxon>Metazoa</taxon>
        <taxon>Cnidaria</taxon>
        <taxon>Anthozoa</taxon>
        <taxon>Octocorallia</taxon>
        <taxon>Malacalcyonacea</taxon>
        <taxon>Plexauridae</taxon>
        <taxon>Paramuricea</taxon>
    </lineage>
</organism>
<dbReference type="InterPro" id="IPR043128">
    <property type="entry name" value="Rev_trsase/Diguanyl_cyclase"/>
</dbReference>
<proteinExistence type="predicted"/>
<evidence type="ECO:0000313" key="4">
    <source>
        <dbReference type="Proteomes" id="UP001152795"/>
    </source>
</evidence>
<dbReference type="CDD" id="cd01647">
    <property type="entry name" value="RT_LTR"/>
    <property type="match status" value="1"/>
</dbReference>
<dbReference type="InterPro" id="IPR012337">
    <property type="entry name" value="RNaseH-like_sf"/>
</dbReference>
<dbReference type="InterPro" id="IPR036397">
    <property type="entry name" value="RNaseH_sf"/>
</dbReference>
<dbReference type="Proteomes" id="UP001152795">
    <property type="component" value="Unassembled WGS sequence"/>
</dbReference>
<dbReference type="InterPro" id="IPR001584">
    <property type="entry name" value="Integrase_cat-core"/>
</dbReference>
<dbReference type="InterPro" id="IPR043502">
    <property type="entry name" value="DNA/RNA_pol_sf"/>
</dbReference>
<dbReference type="PANTHER" id="PTHR37984">
    <property type="entry name" value="PROTEIN CBG26694"/>
    <property type="match status" value="1"/>
</dbReference>
<dbReference type="Gene3D" id="3.30.70.270">
    <property type="match status" value="2"/>
</dbReference>
<name>A0A6S7HN85_PARCT</name>
<dbReference type="Gene3D" id="3.30.420.10">
    <property type="entry name" value="Ribonuclease H-like superfamily/Ribonuclease H"/>
    <property type="match status" value="1"/>
</dbReference>
<dbReference type="EMBL" id="CACRXK020004962">
    <property type="protein sequence ID" value="CAB4004660.1"/>
    <property type="molecule type" value="Genomic_DNA"/>
</dbReference>
<dbReference type="GO" id="GO:0003676">
    <property type="term" value="F:nucleic acid binding"/>
    <property type="evidence" value="ECO:0007669"/>
    <property type="project" value="InterPro"/>
</dbReference>
<dbReference type="InterPro" id="IPR000477">
    <property type="entry name" value="RT_dom"/>
</dbReference>
<sequence length="937" mass="108049">MSEDLIIELQSRMLGLKRMELARFGEEMKWIKVEEIGEKGWLELIKIIRTVFEEEVPKYNTEQLDSLLGKIQTILDSKAMSQNEESLKAKEKSEQELKQLKTQYEKLLVEQEKLKDQINTVQTQNKTTEDITITSESVTQQDKPQSAFLNMKTSMLRREFKIQGQIGEPGHKDKLAYQSLISQIEIGLQKGYTEEEITHAVKLALPMKPFGLTNAPASFQRFMEGCLGDVRDQICIPYLDDIIIFSKSFEEHVEHVRLVLQKLQQHGVKLKSGKCRLFKRQVSFLGRIVSEKGYNIDPKATEAVILLKSKIPRTVGEVRRVIGLLGVYRRHIKDFSKIAKPIYELLEGKVNTNQNSRKNGQLPSNHPIQWSMKHQTALNTLIDCVTSPPILAYPDYSSPYVVHTDASQNGLGAVLYQRQGGTLRVIAYASRTLTQAEKNYHLHAGKLEFLALKWAVSEQFRDYLYYAPSFVVYTDNNPLTYILSTAKLNATGLRWVGELADFNFEIKYRPGKVNIDADSLSRIPADFERFMDSCSETVSNPEFNAAVSQISSVSNGDSPWITSVTNQPEALETDKLFLPERENTIQFKQTEFARAQREDPTTSRVQRYVRARKKPTLEERQQETPELKKYLREWHNLMIDRKTGILYRGQQLVLPTKYRSLVFRELHEKMGHLGPERVFNLARERFYWPGIKNDIEHFITHVCSCVKQRKPTFTNREPLHSISTSAPFELVSIDFVHLERSSGGFEYVLVIVDHFTRYTQAYSTRNKTAATAADKIYNDFIPRFGFPSRIHHDQGGEFENKLFRRLEQLSGIAHSRTTPYHPQGNGQVERMNRTLLHMLRTLPEVYKSNWKDHVNKLIHAYNCTKHESTGFSPFLLLFGRPPRLPIDLMFNLTRKEESIGYPAYANKWKKAMQEAYMLASKSAEKAASKGRKQSDKR</sequence>
<dbReference type="CDD" id="cd09274">
    <property type="entry name" value="RNase_HI_RT_Ty3"/>
    <property type="match status" value="1"/>
</dbReference>
<dbReference type="Gene3D" id="1.10.340.70">
    <property type="match status" value="1"/>
</dbReference>
<reference evidence="3" key="1">
    <citation type="submission" date="2020-04" db="EMBL/GenBank/DDBJ databases">
        <authorList>
            <person name="Alioto T."/>
            <person name="Alioto T."/>
            <person name="Gomez Garrido J."/>
        </authorList>
    </citation>
    <scope>NUCLEOTIDE SEQUENCE</scope>
    <source>
        <strain evidence="3">A484AB</strain>
    </source>
</reference>
<dbReference type="SUPFAM" id="SSF56672">
    <property type="entry name" value="DNA/RNA polymerases"/>
    <property type="match status" value="1"/>
</dbReference>
<dbReference type="SUPFAM" id="SSF53098">
    <property type="entry name" value="Ribonuclease H-like"/>
    <property type="match status" value="1"/>
</dbReference>
<dbReference type="PROSITE" id="PS50994">
    <property type="entry name" value="INTEGRASE"/>
    <property type="match status" value="1"/>
</dbReference>
<keyword evidence="4" id="KW-1185">Reference proteome</keyword>
<dbReference type="Pfam" id="PF00665">
    <property type="entry name" value="rve"/>
    <property type="match status" value="1"/>
</dbReference>
<protein>
    <submittedName>
        <fullName evidence="3">Retrovirus-related Pol poly from transposon</fullName>
    </submittedName>
</protein>
<dbReference type="InterPro" id="IPR041577">
    <property type="entry name" value="RT_RNaseH_2"/>
</dbReference>
<feature type="coiled-coil region" evidence="1">
    <location>
        <begin position="83"/>
        <end position="124"/>
    </location>
</feature>
<gene>
    <name evidence="3" type="ORF">PACLA_8A008625</name>
</gene>
<dbReference type="FunFam" id="1.10.340.70:FF:000001">
    <property type="entry name" value="Retrovirus-related Pol polyprotein from transposon gypsy-like Protein"/>
    <property type="match status" value="1"/>
</dbReference>
<dbReference type="InterPro" id="IPR041588">
    <property type="entry name" value="Integrase_H2C2"/>
</dbReference>
<dbReference type="GO" id="GO:0015074">
    <property type="term" value="P:DNA integration"/>
    <property type="evidence" value="ECO:0007669"/>
    <property type="project" value="InterPro"/>
</dbReference>
<dbReference type="Pfam" id="PF00078">
    <property type="entry name" value="RVT_1"/>
    <property type="match status" value="1"/>
</dbReference>
<dbReference type="OrthoDB" id="8922449at2759"/>
<dbReference type="Pfam" id="PF17921">
    <property type="entry name" value="Integrase_H2C2"/>
    <property type="match status" value="1"/>
</dbReference>
<keyword evidence="1" id="KW-0175">Coiled coil</keyword>
<evidence type="ECO:0000259" key="2">
    <source>
        <dbReference type="PROSITE" id="PS50994"/>
    </source>
</evidence>
<comment type="caution">
    <text evidence="3">The sequence shown here is derived from an EMBL/GenBank/DDBJ whole genome shotgun (WGS) entry which is preliminary data.</text>
</comment>
<dbReference type="FunFam" id="3.30.70.270:FF:000003">
    <property type="entry name" value="Transposon Ty3-G Gag-Pol polyprotein"/>
    <property type="match status" value="1"/>
</dbReference>
<dbReference type="InterPro" id="IPR050951">
    <property type="entry name" value="Retrovirus_Pol_polyprotein"/>
</dbReference>
<dbReference type="Pfam" id="PF17919">
    <property type="entry name" value="RT_RNaseH_2"/>
    <property type="match status" value="1"/>
</dbReference>
<feature type="non-terminal residue" evidence="3">
    <location>
        <position position="937"/>
    </location>
</feature>
<feature type="domain" description="Integrase catalytic" evidence="2">
    <location>
        <begin position="723"/>
        <end position="881"/>
    </location>
</feature>